<organism evidence="2 3">
    <name type="scientific">Striga asiatica</name>
    <name type="common">Asiatic witchweed</name>
    <name type="synonym">Buchnera asiatica</name>
    <dbReference type="NCBI Taxonomy" id="4170"/>
    <lineage>
        <taxon>Eukaryota</taxon>
        <taxon>Viridiplantae</taxon>
        <taxon>Streptophyta</taxon>
        <taxon>Embryophyta</taxon>
        <taxon>Tracheophyta</taxon>
        <taxon>Spermatophyta</taxon>
        <taxon>Magnoliopsida</taxon>
        <taxon>eudicotyledons</taxon>
        <taxon>Gunneridae</taxon>
        <taxon>Pentapetalae</taxon>
        <taxon>asterids</taxon>
        <taxon>lamiids</taxon>
        <taxon>Lamiales</taxon>
        <taxon>Orobanchaceae</taxon>
        <taxon>Buchnereae</taxon>
        <taxon>Striga</taxon>
    </lineage>
</organism>
<protein>
    <submittedName>
        <fullName evidence="2">P-loop containing nucleoside triphosphatehydrolases superfamily protein</fullName>
    </submittedName>
</protein>
<dbReference type="PANTHER" id="PTHR33623">
    <property type="entry name" value="OS04G0572500 PROTEIN"/>
    <property type="match status" value="1"/>
</dbReference>
<evidence type="ECO:0000313" key="2">
    <source>
        <dbReference type="EMBL" id="GER45381.1"/>
    </source>
</evidence>
<name>A0A5A7QNC0_STRAF</name>
<feature type="region of interest" description="Disordered" evidence="1">
    <location>
        <begin position="1"/>
        <end position="249"/>
    </location>
</feature>
<reference evidence="3" key="1">
    <citation type="journal article" date="2019" name="Curr. Biol.">
        <title>Genome Sequence of Striga asiatica Provides Insight into the Evolution of Plant Parasitism.</title>
        <authorList>
            <person name="Yoshida S."/>
            <person name="Kim S."/>
            <person name="Wafula E.K."/>
            <person name="Tanskanen J."/>
            <person name="Kim Y.M."/>
            <person name="Honaas L."/>
            <person name="Yang Z."/>
            <person name="Spallek T."/>
            <person name="Conn C.E."/>
            <person name="Ichihashi Y."/>
            <person name="Cheong K."/>
            <person name="Cui S."/>
            <person name="Der J.P."/>
            <person name="Gundlach H."/>
            <person name="Jiao Y."/>
            <person name="Hori C."/>
            <person name="Ishida J.K."/>
            <person name="Kasahara H."/>
            <person name="Kiba T."/>
            <person name="Kim M.S."/>
            <person name="Koo N."/>
            <person name="Laohavisit A."/>
            <person name="Lee Y.H."/>
            <person name="Lumba S."/>
            <person name="McCourt P."/>
            <person name="Mortimer J.C."/>
            <person name="Mutuku J.M."/>
            <person name="Nomura T."/>
            <person name="Sasaki-Sekimoto Y."/>
            <person name="Seto Y."/>
            <person name="Wang Y."/>
            <person name="Wakatake T."/>
            <person name="Sakakibara H."/>
            <person name="Demura T."/>
            <person name="Yamaguchi S."/>
            <person name="Yoneyama K."/>
            <person name="Manabe R.I."/>
            <person name="Nelson D.C."/>
            <person name="Schulman A.H."/>
            <person name="Timko M.P."/>
            <person name="dePamphilis C.W."/>
            <person name="Choi D."/>
            <person name="Shirasu K."/>
        </authorList>
    </citation>
    <scope>NUCLEOTIDE SEQUENCE [LARGE SCALE GENOMIC DNA]</scope>
    <source>
        <strain evidence="3">cv. UVA1</strain>
    </source>
</reference>
<keyword evidence="3" id="KW-1185">Reference proteome</keyword>
<dbReference type="AlphaFoldDB" id="A0A5A7QNC0"/>
<feature type="compositionally biased region" description="Basic and acidic residues" evidence="1">
    <location>
        <begin position="1"/>
        <end position="11"/>
    </location>
</feature>
<sequence length="435" mass="49626">MSEPCTKHQENKGQPSHNKIHGLGPPLPKLPIGLASIPIPDPPRDSSRPTSGQPRPDLTPHTPTQDPAITTGLGPEVSVSPTCTPEDRRKRGDRASLLTLGRLTTTDGKQPEPLPTLIRHHQPTHPHHRRGRKTPSRTATKDRRRPSAKPPLAIDGAKCAETPQNRGGGVQPRVIRRQERRLFAREGEESIETTKDERRFRDKDNYNSRNSDNVQEEEEEEEADKEQCSPVSVLDNTPYEDDEEHENRDTDDYMMKCSYENVQRARQQLLYRLQRFEKLAELDTTELERDVLQGSDDEDGDEQLPMYEKQSTVENILTQVFDQSNLGYNSRNVSPDMKRLVHDLIVEENGEVAFAENNEVLISRICRILDSWREVEPNTIDMMVGFDFKGEFGRWTKFDEQLGDVSTEIELAIYGLLVEEISDELVNMDGKCLQF</sequence>
<feature type="compositionally biased region" description="Basic residues" evidence="1">
    <location>
        <begin position="118"/>
        <end position="135"/>
    </location>
</feature>
<accession>A0A5A7QNC0</accession>
<proteinExistence type="predicted"/>
<dbReference type="PANTHER" id="PTHR33623:SF5">
    <property type="entry name" value="HISTONE-LYSINE N-METHYLTRANSFERASE SETD1B-LIKE PROTEIN"/>
    <property type="match status" value="1"/>
</dbReference>
<feature type="compositionally biased region" description="Acidic residues" evidence="1">
    <location>
        <begin position="214"/>
        <end position="224"/>
    </location>
</feature>
<feature type="compositionally biased region" description="Basic and acidic residues" evidence="1">
    <location>
        <begin position="85"/>
        <end position="94"/>
    </location>
</feature>
<keyword evidence="2" id="KW-0378">Hydrolase</keyword>
<evidence type="ECO:0000313" key="3">
    <source>
        <dbReference type="Proteomes" id="UP000325081"/>
    </source>
</evidence>
<feature type="compositionally biased region" description="Low complexity" evidence="1">
    <location>
        <begin position="97"/>
        <end position="106"/>
    </location>
</feature>
<gene>
    <name evidence="2" type="ORF">STAS_22326</name>
</gene>
<dbReference type="Proteomes" id="UP000325081">
    <property type="component" value="Unassembled WGS sequence"/>
</dbReference>
<dbReference type="OrthoDB" id="1918879at2759"/>
<feature type="compositionally biased region" description="Basic and acidic residues" evidence="1">
    <location>
        <begin position="176"/>
        <end position="206"/>
    </location>
</feature>
<dbReference type="EMBL" id="BKCP01007182">
    <property type="protein sequence ID" value="GER45381.1"/>
    <property type="molecule type" value="Genomic_DNA"/>
</dbReference>
<evidence type="ECO:0000256" key="1">
    <source>
        <dbReference type="SAM" id="MobiDB-lite"/>
    </source>
</evidence>
<comment type="caution">
    <text evidence="2">The sequence shown here is derived from an EMBL/GenBank/DDBJ whole genome shotgun (WGS) entry which is preliminary data.</text>
</comment>
<dbReference type="GO" id="GO:0016787">
    <property type="term" value="F:hydrolase activity"/>
    <property type="evidence" value="ECO:0007669"/>
    <property type="project" value="UniProtKB-KW"/>
</dbReference>